<dbReference type="PANTHER" id="PTHR21152:SF40">
    <property type="entry name" value="ALANINE--GLYOXYLATE AMINOTRANSFERASE"/>
    <property type="match status" value="1"/>
</dbReference>
<feature type="modified residue" description="N6-(pyridoxal phosphate)lysine" evidence="5">
    <location>
        <position position="190"/>
    </location>
</feature>
<evidence type="ECO:0000256" key="6">
    <source>
        <dbReference type="RuleBase" id="RU004075"/>
    </source>
</evidence>
<dbReference type="GO" id="GO:0004760">
    <property type="term" value="F:L-serine-pyruvate transaminase activity"/>
    <property type="evidence" value="ECO:0007669"/>
    <property type="project" value="TreeGrafter"/>
</dbReference>
<dbReference type="InterPro" id="IPR000192">
    <property type="entry name" value="Aminotrans_V_dom"/>
</dbReference>
<reference evidence="10" key="1">
    <citation type="submission" date="2016-12" db="EMBL/GenBank/DDBJ databases">
        <authorList>
            <person name="Varghese N."/>
            <person name="Submissions S."/>
        </authorList>
    </citation>
    <scope>NUCLEOTIDE SEQUENCE [LARGE SCALE GENOMIC DNA]</scope>
    <source>
        <strain evidence="10">DSM 45599</strain>
    </source>
</reference>
<dbReference type="InterPro" id="IPR020578">
    <property type="entry name" value="Aminotrans_V_PyrdxlP_BS"/>
</dbReference>
<gene>
    <name evidence="9" type="ORF">SAMN04489832_0522</name>
</gene>
<evidence type="ECO:0000256" key="7">
    <source>
        <dbReference type="RuleBase" id="RU004504"/>
    </source>
</evidence>
<feature type="domain" description="Aminotransferase class V" evidence="8">
    <location>
        <begin position="7"/>
        <end position="285"/>
    </location>
</feature>
<proteinExistence type="inferred from homology"/>
<dbReference type="InterPro" id="IPR015424">
    <property type="entry name" value="PyrdxlP-dep_Trfase"/>
</dbReference>
<dbReference type="AlphaFoldDB" id="A0A1N5U0M2"/>
<evidence type="ECO:0000256" key="2">
    <source>
        <dbReference type="ARBA" id="ARBA00009236"/>
    </source>
</evidence>
<dbReference type="GO" id="GO:0019265">
    <property type="term" value="P:glycine biosynthetic process, by transamination of glyoxylate"/>
    <property type="evidence" value="ECO:0007669"/>
    <property type="project" value="TreeGrafter"/>
</dbReference>
<comment type="similarity">
    <text evidence="2 6">Belongs to the class-V pyridoxal-phosphate-dependent aminotransferase family.</text>
</comment>
<keyword evidence="9" id="KW-0808">Transferase</keyword>
<evidence type="ECO:0000313" key="10">
    <source>
        <dbReference type="Proteomes" id="UP000185124"/>
    </source>
</evidence>
<accession>A0A1N5U0M2</accession>
<dbReference type="Gene3D" id="3.40.640.10">
    <property type="entry name" value="Type I PLP-dependent aspartate aminotransferase-like (Major domain)"/>
    <property type="match status" value="1"/>
</dbReference>
<dbReference type="RefSeq" id="WP_074308416.1">
    <property type="nucleotide sequence ID" value="NZ_FSQT01000001.1"/>
</dbReference>
<dbReference type="InterPro" id="IPR024169">
    <property type="entry name" value="SP_NH2Trfase/AEP_transaminase"/>
</dbReference>
<protein>
    <submittedName>
        <fullName evidence="9">Aspartate aminotransferase</fullName>
    </submittedName>
</protein>
<sequence length="383" mass="40647">MRLRVPGPTPVPPRVLRALGQQVIYHRSSEFKELLHDTAAMLQPLFGTRTANPIVLTSSGTGALEAVLANSLRPGDRVLTLDNGHWGARFGRLAASLGASVEAMSSSWGGGADAEALRRRLSAPDGGEFVAVLVAHNDTFTGAVTDLAAISDVVRDTSALLVVDAVSSLGCLPIEVDAWGLDLVVSASQKGLMCPPGLALVTASEKAWRRIDKVDPRGEYFDLRRARDMAAQGQATFTPAVNLVRALHEALRMVHETGLTQTFVRQAHLGRALAAGVAELGLSLYPNADVASPCVSVLRAPEGVDAAKIVATMRDRYGTQIAGARRSRLDGTVIRIGTMGYCRPDDIRLDVWQLAGAVQEQGHVVDVATAIAATERELEEVAA</sequence>
<evidence type="ECO:0000256" key="1">
    <source>
        <dbReference type="ARBA" id="ARBA00001933"/>
    </source>
</evidence>
<dbReference type="GO" id="GO:0008453">
    <property type="term" value="F:alanine-glyoxylate transaminase activity"/>
    <property type="evidence" value="ECO:0007669"/>
    <property type="project" value="TreeGrafter"/>
</dbReference>
<evidence type="ECO:0000256" key="4">
    <source>
        <dbReference type="PIRSR" id="PIRSR000524-1"/>
    </source>
</evidence>
<keyword evidence="9" id="KW-0032">Aminotransferase</keyword>
<dbReference type="InterPro" id="IPR015421">
    <property type="entry name" value="PyrdxlP-dep_Trfase_major"/>
</dbReference>
<dbReference type="PROSITE" id="PS00595">
    <property type="entry name" value="AA_TRANSFER_CLASS_5"/>
    <property type="match status" value="1"/>
</dbReference>
<keyword evidence="10" id="KW-1185">Reference proteome</keyword>
<name>A0A1N5U0M2_9ACTN</name>
<evidence type="ECO:0000256" key="3">
    <source>
        <dbReference type="ARBA" id="ARBA00022898"/>
    </source>
</evidence>
<dbReference type="STRING" id="709881.SAMN04489832_0522"/>
<dbReference type="InterPro" id="IPR015422">
    <property type="entry name" value="PyrdxlP-dep_Trfase_small"/>
</dbReference>
<dbReference type="PIRSF" id="PIRSF000524">
    <property type="entry name" value="SPT"/>
    <property type="match status" value="1"/>
</dbReference>
<feature type="binding site" evidence="4">
    <location>
        <position position="335"/>
    </location>
    <ligand>
        <name>substrate</name>
    </ligand>
</feature>
<evidence type="ECO:0000256" key="5">
    <source>
        <dbReference type="PIRSR" id="PIRSR000524-50"/>
    </source>
</evidence>
<dbReference type="Pfam" id="PF00266">
    <property type="entry name" value="Aminotran_5"/>
    <property type="match status" value="1"/>
</dbReference>
<keyword evidence="3 5" id="KW-0663">Pyridoxal phosphate</keyword>
<organism evidence="9 10">
    <name type="scientific">Micromonospora cremea</name>
    <dbReference type="NCBI Taxonomy" id="709881"/>
    <lineage>
        <taxon>Bacteria</taxon>
        <taxon>Bacillati</taxon>
        <taxon>Actinomycetota</taxon>
        <taxon>Actinomycetes</taxon>
        <taxon>Micromonosporales</taxon>
        <taxon>Micromonosporaceae</taxon>
        <taxon>Micromonospora</taxon>
    </lineage>
</organism>
<evidence type="ECO:0000259" key="8">
    <source>
        <dbReference type="Pfam" id="PF00266"/>
    </source>
</evidence>
<dbReference type="Proteomes" id="UP000185124">
    <property type="component" value="Unassembled WGS sequence"/>
</dbReference>
<dbReference type="SUPFAM" id="SSF53383">
    <property type="entry name" value="PLP-dependent transferases"/>
    <property type="match status" value="1"/>
</dbReference>
<comment type="cofactor">
    <cofactor evidence="1 5 7">
        <name>pyridoxal 5'-phosphate</name>
        <dbReference type="ChEBI" id="CHEBI:597326"/>
    </cofactor>
</comment>
<dbReference type="EMBL" id="FSQT01000001">
    <property type="protein sequence ID" value="SIM54321.1"/>
    <property type="molecule type" value="Genomic_DNA"/>
</dbReference>
<dbReference type="Gene3D" id="3.90.1150.10">
    <property type="entry name" value="Aspartate Aminotransferase, domain 1"/>
    <property type="match status" value="1"/>
</dbReference>
<dbReference type="PANTHER" id="PTHR21152">
    <property type="entry name" value="AMINOTRANSFERASE CLASS V"/>
    <property type="match status" value="1"/>
</dbReference>
<evidence type="ECO:0000313" key="9">
    <source>
        <dbReference type="EMBL" id="SIM54321.1"/>
    </source>
</evidence>